<dbReference type="NCBIfam" id="TIGR01662">
    <property type="entry name" value="HAD-SF-IIIA"/>
    <property type="match status" value="1"/>
</dbReference>
<evidence type="ECO:0000256" key="3">
    <source>
        <dbReference type="ARBA" id="ARBA00022490"/>
    </source>
</evidence>
<dbReference type="InterPro" id="IPR006543">
    <property type="entry name" value="Histidinol-phos"/>
</dbReference>
<evidence type="ECO:0000256" key="2">
    <source>
        <dbReference type="ARBA" id="ARBA00005628"/>
    </source>
</evidence>
<dbReference type="GO" id="GO:0005737">
    <property type="term" value="C:cytoplasm"/>
    <property type="evidence" value="ECO:0007669"/>
    <property type="project" value="UniProtKB-SubCell"/>
</dbReference>
<name>A0A485M881_9ZZZZ</name>
<dbReference type="InterPro" id="IPR006549">
    <property type="entry name" value="HAD-SF_hydro_IIIA"/>
</dbReference>
<dbReference type="AlphaFoldDB" id="A0A485M881"/>
<reference evidence="8" key="1">
    <citation type="submission" date="2019-03" db="EMBL/GenBank/DDBJ databases">
        <authorList>
            <person name="Hao L."/>
        </authorList>
    </citation>
    <scope>NUCLEOTIDE SEQUENCE</scope>
</reference>
<proteinExistence type="inferred from homology"/>
<comment type="similarity">
    <text evidence="2">Belongs to the GmhB family.</text>
</comment>
<protein>
    <recommendedName>
        <fullName evidence="7">D,D-heptose 1,7-bisphosphate phosphatase</fullName>
    </recommendedName>
</protein>
<dbReference type="SUPFAM" id="SSF56784">
    <property type="entry name" value="HAD-like"/>
    <property type="match status" value="1"/>
</dbReference>
<dbReference type="PANTHER" id="PTHR42891">
    <property type="entry name" value="D-GLYCERO-BETA-D-MANNO-HEPTOSE-1,7-BISPHOSPHATE 7-PHOSPHATASE"/>
    <property type="match status" value="1"/>
</dbReference>
<accession>A0A485M881</accession>
<dbReference type="GO" id="GO:0005975">
    <property type="term" value="P:carbohydrate metabolic process"/>
    <property type="evidence" value="ECO:0007669"/>
    <property type="project" value="InterPro"/>
</dbReference>
<evidence type="ECO:0000313" key="8">
    <source>
        <dbReference type="EMBL" id="VFU18339.1"/>
    </source>
</evidence>
<organism evidence="8">
    <name type="scientific">anaerobic digester metagenome</name>
    <dbReference type="NCBI Taxonomy" id="1263854"/>
    <lineage>
        <taxon>unclassified sequences</taxon>
        <taxon>metagenomes</taxon>
        <taxon>ecological metagenomes</taxon>
    </lineage>
</organism>
<sequence>MSGRAVFLDRDDTIIRDRHYLADPDGVELMPGAAEAIRLLNRHHIPAIVVTNQSGIARGLFDEHRLELIHQRLTELLAAHNAVLDAIYYCPHHPHGSVERYSIACTCRKPEPGLLMKAARDFGLDLAGCYMVGDKPEDMETIRRVRGKGVLIEGESTEQTEPAGHDHRMQNLFEAVQWILKDMKE</sequence>
<dbReference type="EMBL" id="CAADRM010000148">
    <property type="protein sequence ID" value="VFU18339.1"/>
    <property type="molecule type" value="Genomic_DNA"/>
</dbReference>
<dbReference type="InterPro" id="IPR023214">
    <property type="entry name" value="HAD_sf"/>
</dbReference>
<dbReference type="GO" id="GO:0016791">
    <property type="term" value="F:phosphatase activity"/>
    <property type="evidence" value="ECO:0007669"/>
    <property type="project" value="InterPro"/>
</dbReference>
<dbReference type="Pfam" id="PF13242">
    <property type="entry name" value="Hydrolase_like"/>
    <property type="match status" value="1"/>
</dbReference>
<evidence type="ECO:0000256" key="4">
    <source>
        <dbReference type="ARBA" id="ARBA00022723"/>
    </source>
</evidence>
<keyword evidence="6" id="KW-0119">Carbohydrate metabolism</keyword>
<keyword evidence="5 8" id="KW-0378">Hydrolase</keyword>
<gene>
    <name evidence="8" type="primary">gmhB</name>
    <name evidence="8" type="ORF">SCFA_800003</name>
</gene>
<keyword evidence="4" id="KW-0479">Metal-binding</keyword>
<dbReference type="NCBIfam" id="TIGR01656">
    <property type="entry name" value="Histidinol-ppas"/>
    <property type="match status" value="1"/>
</dbReference>
<dbReference type="InterPro" id="IPR004446">
    <property type="entry name" value="Heptose_bisP_phosphatase"/>
</dbReference>
<keyword evidence="3" id="KW-0963">Cytoplasm</keyword>
<evidence type="ECO:0000256" key="6">
    <source>
        <dbReference type="ARBA" id="ARBA00023277"/>
    </source>
</evidence>
<evidence type="ECO:0000256" key="7">
    <source>
        <dbReference type="ARBA" id="ARBA00031828"/>
    </source>
</evidence>
<comment type="subcellular location">
    <subcellularLocation>
        <location evidence="1">Cytoplasm</location>
    </subcellularLocation>
</comment>
<dbReference type="PIRSF" id="PIRSF004682">
    <property type="entry name" value="GmhB"/>
    <property type="match status" value="1"/>
</dbReference>
<dbReference type="Gene3D" id="3.40.50.1000">
    <property type="entry name" value="HAD superfamily/HAD-like"/>
    <property type="match status" value="1"/>
</dbReference>
<evidence type="ECO:0000256" key="5">
    <source>
        <dbReference type="ARBA" id="ARBA00022801"/>
    </source>
</evidence>
<evidence type="ECO:0000256" key="1">
    <source>
        <dbReference type="ARBA" id="ARBA00004496"/>
    </source>
</evidence>
<dbReference type="GO" id="GO:0046872">
    <property type="term" value="F:metal ion binding"/>
    <property type="evidence" value="ECO:0007669"/>
    <property type="project" value="UniProtKB-KW"/>
</dbReference>
<dbReference type="InterPro" id="IPR036412">
    <property type="entry name" value="HAD-like_sf"/>
</dbReference>
<dbReference type="PANTHER" id="PTHR42891:SF1">
    <property type="entry name" value="D-GLYCERO-BETA-D-MANNO-HEPTOSE-1,7-BISPHOSPHATE 7-PHOSPHATASE"/>
    <property type="match status" value="1"/>
</dbReference>
<dbReference type="CDD" id="cd07503">
    <property type="entry name" value="HAD_HisB-N"/>
    <property type="match status" value="1"/>
</dbReference>